<feature type="compositionally biased region" description="Basic residues" evidence="1">
    <location>
        <begin position="169"/>
        <end position="182"/>
    </location>
</feature>
<evidence type="ECO:0000313" key="3">
    <source>
        <dbReference type="Proteomes" id="UP001148786"/>
    </source>
</evidence>
<dbReference type="Proteomes" id="UP001148786">
    <property type="component" value="Unassembled WGS sequence"/>
</dbReference>
<evidence type="ECO:0000256" key="1">
    <source>
        <dbReference type="SAM" id="MobiDB-lite"/>
    </source>
</evidence>
<organism evidence="2 3">
    <name type="scientific">Agrocybe chaxingu</name>
    <dbReference type="NCBI Taxonomy" id="84603"/>
    <lineage>
        <taxon>Eukaryota</taxon>
        <taxon>Fungi</taxon>
        <taxon>Dikarya</taxon>
        <taxon>Basidiomycota</taxon>
        <taxon>Agaricomycotina</taxon>
        <taxon>Agaricomycetes</taxon>
        <taxon>Agaricomycetidae</taxon>
        <taxon>Agaricales</taxon>
        <taxon>Agaricineae</taxon>
        <taxon>Strophariaceae</taxon>
        <taxon>Agrocybe</taxon>
    </lineage>
</organism>
<accession>A0A9W8MZ09</accession>
<name>A0A9W8MZ09_9AGAR</name>
<dbReference type="OrthoDB" id="2382881at2759"/>
<dbReference type="AlphaFoldDB" id="A0A9W8MZ09"/>
<reference evidence="2" key="1">
    <citation type="submission" date="2022-07" db="EMBL/GenBank/DDBJ databases">
        <title>Genome Sequence of Agrocybe chaxingu.</title>
        <authorList>
            <person name="Buettner E."/>
        </authorList>
    </citation>
    <scope>NUCLEOTIDE SEQUENCE</scope>
    <source>
        <strain evidence="2">MP-N11</strain>
    </source>
</reference>
<gene>
    <name evidence="2" type="ORF">NLJ89_g1974</name>
</gene>
<sequence>MTEALSLGDEPPPVEFGFLKPMERRSHYNPYKMNDVDPQKMTEPSLNLPMGVRLLLQSWDANDPDEFVYKDPYDESATVDSPKRVNTTPATDFTAYSKRPPLILASVALPLAVIPDISRKLSPPKVQSQDPFMNYPESFPQTEQPGGSESQELLMSTQVLPGPYGGRPAARKKPTKRRLGGF</sequence>
<feature type="region of interest" description="Disordered" evidence="1">
    <location>
        <begin position="120"/>
        <end position="182"/>
    </location>
</feature>
<comment type="caution">
    <text evidence="2">The sequence shown here is derived from an EMBL/GenBank/DDBJ whole genome shotgun (WGS) entry which is preliminary data.</text>
</comment>
<dbReference type="EMBL" id="JANKHO010000112">
    <property type="protein sequence ID" value="KAJ3515093.1"/>
    <property type="molecule type" value="Genomic_DNA"/>
</dbReference>
<proteinExistence type="predicted"/>
<keyword evidence="3" id="KW-1185">Reference proteome</keyword>
<evidence type="ECO:0000313" key="2">
    <source>
        <dbReference type="EMBL" id="KAJ3515093.1"/>
    </source>
</evidence>
<feature type="compositionally biased region" description="Polar residues" evidence="1">
    <location>
        <begin position="139"/>
        <end position="159"/>
    </location>
</feature>
<protein>
    <submittedName>
        <fullName evidence="2">Uncharacterized protein</fullName>
    </submittedName>
</protein>